<evidence type="ECO:0000313" key="2">
    <source>
        <dbReference type="Proteomes" id="UP001222325"/>
    </source>
</evidence>
<gene>
    <name evidence="1" type="ORF">B0H15DRAFT_954937</name>
</gene>
<dbReference type="AlphaFoldDB" id="A0AAD6XKJ8"/>
<protein>
    <submittedName>
        <fullName evidence="1">Uncharacterized protein</fullName>
    </submittedName>
</protein>
<sequence>MDEILPALPPELEREVFETTALMYPGAIPTLLRVARRVFIWVEPLLYRVVRVSDQVVHSDSMAAALLSAARSAPPGGSLRGVRHLLCAESESWTLEDAKDVLKHCAELTDLSLITSSIPLDATILPVLEGLRIHRLAAHLAEMFSGTHSIDLSHPAFSSITHLDIGDEVDDRLCSQIALMPALTHLMQNGKVPWVSMLMVFGQCQLLQVIIVNYQYLAKDAAIMWATQCPKHDARLVVAFYYNYEDDWELGARDLPDIWSLATDFVARKRKGDINVGDYILQT</sequence>
<keyword evidence="2" id="KW-1185">Reference proteome</keyword>
<dbReference type="Proteomes" id="UP001222325">
    <property type="component" value="Unassembled WGS sequence"/>
</dbReference>
<organism evidence="1 2">
    <name type="scientific">Mycena belliarum</name>
    <dbReference type="NCBI Taxonomy" id="1033014"/>
    <lineage>
        <taxon>Eukaryota</taxon>
        <taxon>Fungi</taxon>
        <taxon>Dikarya</taxon>
        <taxon>Basidiomycota</taxon>
        <taxon>Agaricomycotina</taxon>
        <taxon>Agaricomycetes</taxon>
        <taxon>Agaricomycetidae</taxon>
        <taxon>Agaricales</taxon>
        <taxon>Marasmiineae</taxon>
        <taxon>Mycenaceae</taxon>
        <taxon>Mycena</taxon>
    </lineage>
</organism>
<accession>A0AAD6XKJ8</accession>
<name>A0AAD6XKJ8_9AGAR</name>
<evidence type="ECO:0000313" key="1">
    <source>
        <dbReference type="EMBL" id="KAJ7077646.1"/>
    </source>
</evidence>
<reference evidence="1" key="1">
    <citation type="submission" date="2023-03" db="EMBL/GenBank/DDBJ databases">
        <title>Massive genome expansion in bonnet fungi (Mycena s.s.) driven by repeated elements and novel gene families across ecological guilds.</title>
        <authorList>
            <consortium name="Lawrence Berkeley National Laboratory"/>
            <person name="Harder C.B."/>
            <person name="Miyauchi S."/>
            <person name="Viragh M."/>
            <person name="Kuo A."/>
            <person name="Thoen E."/>
            <person name="Andreopoulos B."/>
            <person name="Lu D."/>
            <person name="Skrede I."/>
            <person name="Drula E."/>
            <person name="Henrissat B."/>
            <person name="Morin E."/>
            <person name="Kohler A."/>
            <person name="Barry K."/>
            <person name="LaButti K."/>
            <person name="Morin E."/>
            <person name="Salamov A."/>
            <person name="Lipzen A."/>
            <person name="Mereny Z."/>
            <person name="Hegedus B."/>
            <person name="Baldrian P."/>
            <person name="Stursova M."/>
            <person name="Weitz H."/>
            <person name="Taylor A."/>
            <person name="Grigoriev I.V."/>
            <person name="Nagy L.G."/>
            <person name="Martin F."/>
            <person name="Kauserud H."/>
        </authorList>
    </citation>
    <scope>NUCLEOTIDE SEQUENCE</scope>
    <source>
        <strain evidence="1">CBHHK173m</strain>
    </source>
</reference>
<proteinExistence type="predicted"/>
<dbReference type="EMBL" id="JARJCN010000071">
    <property type="protein sequence ID" value="KAJ7077646.1"/>
    <property type="molecule type" value="Genomic_DNA"/>
</dbReference>
<comment type="caution">
    <text evidence="1">The sequence shown here is derived from an EMBL/GenBank/DDBJ whole genome shotgun (WGS) entry which is preliminary data.</text>
</comment>